<organism evidence="1 2">
    <name type="scientific">Wolfiporia cocos (strain MD-104)</name>
    <name type="common">Brown rot fungus</name>
    <dbReference type="NCBI Taxonomy" id="742152"/>
    <lineage>
        <taxon>Eukaryota</taxon>
        <taxon>Fungi</taxon>
        <taxon>Dikarya</taxon>
        <taxon>Basidiomycota</taxon>
        <taxon>Agaricomycotina</taxon>
        <taxon>Agaricomycetes</taxon>
        <taxon>Polyporales</taxon>
        <taxon>Phaeolaceae</taxon>
        <taxon>Wolfiporia</taxon>
    </lineage>
</organism>
<name>A0A2H3JM06_WOLCO</name>
<evidence type="ECO:0000313" key="1">
    <source>
        <dbReference type="EMBL" id="PCH39829.1"/>
    </source>
</evidence>
<protein>
    <submittedName>
        <fullName evidence="1">Uncharacterized protein</fullName>
    </submittedName>
</protein>
<dbReference type="AlphaFoldDB" id="A0A2H3JM06"/>
<keyword evidence="2" id="KW-1185">Reference proteome</keyword>
<dbReference type="Proteomes" id="UP000218811">
    <property type="component" value="Unassembled WGS sequence"/>
</dbReference>
<proteinExistence type="predicted"/>
<accession>A0A2H3JM06</accession>
<reference evidence="1 2" key="1">
    <citation type="journal article" date="2012" name="Science">
        <title>The Paleozoic origin of enzymatic lignin decomposition reconstructed from 31 fungal genomes.</title>
        <authorList>
            <person name="Floudas D."/>
            <person name="Binder M."/>
            <person name="Riley R."/>
            <person name="Barry K."/>
            <person name="Blanchette R.A."/>
            <person name="Henrissat B."/>
            <person name="Martinez A.T."/>
            <person name="Otillar R."/>
            <person name="Spatafora J.W."/>
            <person name="Yadav J.S."/>
            <person name="Aerts A."/>
            <person name="Benoit I."/>
            <person name="Boyd A."/>
            <person name="Carlson A."/>
            <person name="Copeland A."/>
            <person name="Coutinho P.M."/>
            <person name="de Vries R.P."/>
            <person name="Ferreira P."/>
            <person name="Findley K."/>
            <person name="Foster B."/>
            <person name="Gaskell J."/>
            <person name="Glotzer D."/>
            <person name="Gorecki P."/>
            <person name="Heitman J."/>
            <person name="Hesse C."/>
            <person name="Hori C."/>
            <person name="Igarashi K."/>
            <person name="Jurgens J.A."/>
            <person name="Kallen N."/>
            <person name="Kersten P."/>
            <person name="Kohler A."/>
            <person name="Kuees U."/>
            <person name="Kumar T.K.A."/>
            <person name="Kuo A."/>
            <person name="LaButti K."/>
            <person name="Larrondo L.F."/>
            <person name="Lindquist E."/>
            <person name="Ling A."/>
            <person name="Lombard V."/>
            <person name="Lucas S."/>
            <person name="Lundell T."/>
            <person name="Martin R."/>
            <person name="McLaughlin D.J."/>
            <person name="Morgenstern I."/>
            <person name="Morin E."/>
            <person name="Murat C."/>
            <person name="Nagy L.G."/>
            <person name="Nolan M."/>
            <person name="Ohm R.A."/>
            <person name="Patyshakuliyeva A."/>
            <person name="Rokas A."/>
            <person name="Ruiz-Duenas F.J."/>
            <person name="Sabat G."/>
            <person name="Salamov A."/>
            <person name="Samejima M."/>
            <person name="Schmutz J."/>
            <person name="Slot J.C."/>
            <person name="St John F."/>
            <person name="Stenlid J."/>
            <person name="Sun H."/>
            <person name="Sun S."/>
            <person name="Syed K."/>
            <person name="Tsang A."/>
            <person name="Wiebenga A."/>
            <person name="Young D."/>
            <person name="Pisabarro A."/>
            <person name="Eastwood D.C."/>
            <person name="Martin F."/>
            <person name="Cullen D."/>
            <person name="Grigoriev I.V."/>
            <person name="Hibbett D.S."/>
        </authorList>
    </citation>
    <scope>NUCLEOTIDE SEQUENCE [LARGE SCALE GENOMIC DNA]</scope>
    <source>
        <strain evidence="1 2">MD-104</strain>
    </source>
</reference>
<gene>
    <name evidence="1" type="ORF">WOLCODRAFT_161900</name>
</gene>
<sequence length="69" mass="7963">MLPYPTHKKKEKNIGKSTMSMAEVVGGVDAGWMRNPLHFRHSSKKRSWYLCRVRNTIYSVEAVASRLRA</sequence>
<dbReference type="EMBL" id="KB468053">
    <property type="protein sequence ID" value="PCH39829.1"/>
    <property type="molecule type" value="Genomic_DNA"/>
</dbReference>
<evidence type="ECO:0000313" key="2">
    <source>
        <dbReference type="Proteomes" id="UP000218811"/>
    </source>
</evidence>